<accession>G2Q0X7</accession>
<dbReference type="InParanoid" id="G2Q0X7"/>
<reference evidence="2 3" key="1">
    <citation type="journal article" date="2011" name="Nat. Biotechnol.">
        <title>Comparative genomic analysis of the thermophilic biomass-degrading fungi Myceliophthora thermophila and Thielavia terrestris.</title>
        <authorList>
            <person name="Berka R.M."/>
            <person name="Grigoriev I.V."/>
            <person name="Otillar R."/>
            <person name="Salamov A."/>
            <person name="Grimwood J."/>
            <person name="Reid I."/>
            <person name="Ishmael N."/>
            <person name="John T."/>
            <person name="Darmond C."/>
            <person name="Moisan M.-C."/>
            <person name="Henrissat B."/>
            <person name="Coutinho P.M."/>
            <person name="Lombard V."/>
            <person name="Natvig D.O."/>
            <person name="Lindquist E."/>
            <person name="Schmutz J."/>
            <person name="Lucas S."/>
            <person name="Harris P."/>
            <person name="Powlowski J."/>
            <person name="Bellemare A."/>
            <person name="Taylor D."/>
            <person name="Butler G."/>
            <person name="de Vries R.P."/>
            <person name="Allijn I.E."/>
            <person name="van den Brink J."/>
            <person name="Ushinsky S."/>
            <person name="Storms R."/>
            <person name="Powell A.J."/>
            <person name="Paulsen I.T."/>
            <person name="Elbourne L.D.H."/>
            <person name="Baker S.E."/>
            <person name="Magnuson J."/>
            <person name="LaBoissiere S."/>
            <person name="Clutterbuck A.J."/>
            <person name="Martinez D."/>
            <person name="Wogulis M."/>
            <person name="de Leon A.L."/>
            <person name="Rey M.W."/>
            <person name="Tsang A."/>
        </authorList>
    </citation>
    <scope>NUCLEOTIDE SEQUENCE [LARGE SCALE GENOMIC DNA]</scope>
    <source>
        <strain evidence="3">ATCC 42464 / BCRC 31852 / DSM 1799</strain>
    </source>
</reference>
<keyword evidence="1" id="KW-0812">Transmembrane</keyword>
<keyword evidence="3" id="KW-1185">Reference proteome</keyword>
<dbReference type="KEGG" id="mtm:MYCTH_2313647"/>
<dbReference type="RefSeq" id="XP_003659320.1">
    <property type="nucleotide sequence ID" value="XM_003659272.1"/>
</dbReference>
<evidence type="ECO:0000256" key="1">
    <source>
        <dbReference type="SAM" id="Phobius"/>
    </source>
</evidence>
<dbReference type="AlphaFoldDB" id="G2Q0X7"/>
<protein>
    <submittedName>
        <fullName evidence="2">Uncharacterized protein</fullName>
    </submittedName>
</protein>
<feature type="non-terminal residue" evidence="2">
    <location>
        <position position="61"/>
    </location>
</feature>
<organism evidence="2 3">
    <name type="scientific">Thermothelomyces thermophilus (strain ATCC 42464 / BCRC 31852 / DSM 1799)</name>
    <name type="common">Sporotrichum thermophile</name>
    <dbReference type="NCBI Taxonomy" id="573729"/>
    <lineage>
        <taxon>Eukaryota</taxon>
        <taxon>Fungi</taxon>
        <taxon>Dikarya</taxon>
        <taxon>Ascomycota</taxon>
        <taxon>Pezizomycotina</taxon>
        <taxon>Sordariomycetes</taxon>
        <taxon>Sordariomycetidae</taxon>
        <taxon>Sordariales</taxon>
        <taxon>Chaetomiaceae</taxon>
        <taxon>Thermothelomyces</taxon>
    </lineage>
</organism>
<evidence type="ECO:0000313" key="2">
    <source>
        <dbReference type="EMBL" id="AEO54075.1"/>
    </source>
</evidence>
<keyword evidence="1" id="KW-1133">Transmembrane helix</keyword>
<dbReference type="VEuPathDB" id="FungiDB:MYCTH_2313647"/>
<gene>
    <name evidence="2" type="ORF">MYCTH_2313647</name>
</gene>
<name>G2Q0X7_THET4</name>
<sequence length="61" mass="6865">MAPLEGKNGGSLWVKGIEEDLWVGGGFGTFSRHIMSVFVFWFLQMHFCSGLRRRKLGCTSV</sequence>
<feature type="transmembrane region" description="Helical" evidence="1">
    <location>
        <begin position="21"/>
        <end position="43"/>
    </location>
</feature>
<dbReference type="Proteomes" id="UP000007322">
    <property type="component" value="Chromosome 1"/>
</dbReference>
<dbReference type="EMBL" id="CP003002">
    <property type="protein sequence ID" value="AEO54075.1"/>
    <property type="molecule type" value="Genomic_DNA"/>
</dbReference>
<dbReference type="GeneID" id="11508234"/>
<keyword evidence="1" id="KW-0472">Membrane</keyword>
<proteinExistence type="predicted"/>
<evidence type="ECO:0000313" key="3">
    <source>
        <dbReference type="Proteomes" id="UP000007322"/>
    </source>
</evidence>
<dbReference type="HOGENOM" id="CLU_2929222_0_0_1"/>